<dbReference type="InterPro" id="IPR004522">
    <property type="entry name" value="Asn-tRNA-ligase"/>
</dbReference>
<evidence type="ECO:0000256" key="10">
    <source>
        <dbReference type="ARBA" id="ARBA00029886"/>
    </source>
</evidence>
<evidence type="ECO:0000256" key="8">
    <source>
        <dbReference type="ARBA" id="ARBA00022917"/>
    </source>
</evidence>
<evidence type="ECO:0000256" key="9">
    <source>
        <dbReference type="ARBA" id="ARBA00023146"/>
    </source>
</evidence>
<dbReference type="SUPFAM" id="SSF55681">
    <property type="entry name" value="Class II aaRS and biotin synthetases"/>
    <property type="match status" value="1"/>
</dbReference>
<keyword evidence="15" id="KW-1185">Reference proteome</keyword>
<dbReference type="InterPro" id="IPR006195">
    <property type="entry name" value="aa-tRNA-synth_II"/>
</dbReference>
<keyword evidence="8" id="KW-0648">Protein biosynthesis</keyword>
<organism evidence="14 15">
    <name type="scientific">Neodothiora populina</name>
    <dbReference type="NCBI Taxonomy" id="2781224"/>
    <lineage>
        <taxon>Eukaryota</taxon>
        <taxon>Fungi</taxon>
        <taxon>Dikarya</taxon>
        <taxon>Ascomycota</taxon>
        <taxon>Pezizomycotina</taxon>
        <taxon>Dothideomycetes</taxon>
        <taxon>Dothideomycetidae</taxon>
        <taxon>Dothideales</taxon>
        <taxon>Dothioraceae</taxon>
        <taxon>Neodothiora</taxon>
    </lineage>
</organism>
<protein>
    <recommendedName>
        <fullName evidence="3">asparagine--tRNA ligase</fullName>
        <ecNumber evidence="3">6.1.1.22</ecNumber>
    </recommendedName>
    <alternativeName>
        <fullName evidence="10">Asparaginyl-tRNA synthetase</fullName>
    </alternativeName>
</protein>
<evidence type="ECO:0000256" key="2">
    <source>
        <dbReference type="ARBA" id="ARBA00008226"/>
    </source>
</evidence>
<dbReference type="PANTHER" id="PTHR22594">
    <property type="entry name" value="ASPARTYL/LYSYL-TRNA SYNTHETASE"/>
    <property type="match status" value="1"/>
</dbReference>
<dbReference type="CDD" id="cd00776">
    <property type="entry name" value="AsxRS_core"/>
    <property type="match status" value="1"/>
</dbReference>
<dbReference type="InterPro" id="IPR004365">
    <property type="entry name" value="NA-bd_OB_tRNA"/>
</dbReference>
<dbReference type="InterPro" id="IPR045864">
    <property type="entry name" value="aa-tRNA-synth_II/BPL/LPL"/>
</dbReference>
<evidence type="ECO:0000256" key="1">
    <source>
        <dbReference type="ARBA" id="ARBA00004496"/>
    </source>
</evidence>
<evidence type="ECO:0000256" key="6">
    <source>
        <dbReference type="ARBA" id="ARBA00022741"/>
    </source>
</evidence>
<dbReference type="InterPro" id="IPR004364">
    <property type="entry name" value="Aa-tRNA-synt_II"/>
</dbReference>
<dbReference type="PROSITE" id="PS50862">
    <property type="entry name" value="AA_TRNA_LIGASE_II"/>
    <property type="match status" value="1"/>
</dbReference>
<evidence type="ECO:0000256" key="4">
    <source>
        <dbReference type="ARBA" id="ARBA00022490"/>
    </source>
</evidence>
<feature type="domain" description="Aminoacyl-transfer RNA synthetases class-II family profile" evidence="13">
    <location>
        <begin position="272"/>
        <end position="573"/>
    </location>
</feature>
<dbReference type="SUPFAM" id="SSF50249">
    <property type="entry name" value="Nucleic acid-binding proteins"/>
    <property type="match status" value="1"/>
</dbReference>
<evidence type="ECO:0000256" key="7">
    <source>
        <dbReference type="ARBA" id="ARBA00022840"/>
    </source>
</evidence>
<gene>
    <name evidence="14" type="ORF">AAFC00_001637</name>
</gene>
<dbReference type="Gene3D" id="2.40.50.140">
    <property type="entry name" value="Nucleic acid-binding proteins"/>
    <property type="match status" value="1"/>
</dbReference>
<dbReference type="Gene3D" id="3.30.930.10">
    <property type="entry name" value="Bira Bifunctional Protein, Domain 2"/>
    <property type="match status" value="1"/>
</dbReference>
<dbReference type="Pfam" id="PF00152">
    <property type="entry name" value="tRNA-synt_2"/>
    <property type="match status" value="1"/>
</dbReference>
<proteinExistence type="inferred from homology"/>
<feature type="region of interest" description="Disordered" evidence="12">
    <location>
        <begin position="1"/>
        <end position="27"/>
    </location>
</feature>
<keyword evidence="7" id="KW-0067">ATP-binding</keyword>
<evidence type="ECO:0000256" key="11">
    <source>
        <dbReference type="ARBA" id="ARBA00047844"/>
    </source>
</evidence>
<dbReference type="Proteomes" id="UP001562354">
    <property type="component" value="Unassembled WGS sequence"/>
</dbReference>
<dbReference type="Pfam" id="PF01336">
    <property type="entry name" value="tRNA_anti-codon"/>
    <property type="match status" value="1"/>
</dbReference>
<keyword evidence="9" id="KW-0030">Aminoacyl-tRNA synthetase</keyword>
<evidence type="ECO:0000313" key="14">
    <source>
        <dbReference type="EMBL" id="KAL1311515.1"/>
    </source>
</evidence>
<dbReference type="Pfam" id="PF20917">
    <property type="entry name" value="AsnRS_N"/>
    <property type="match status" value="1"/>
</dbReference>
<dbReference type="EMBL" id="JBFMKM010000001">
    <property type="protein sequence ID" value="KAL1311515.1"/>
    <property type="molecule type" value="Genomic_DNA"/>
</dbReference>
<name>A0ABR3PPT8_9PEZI</name>
<dbReference type="Gene3D" id="3.30.1910.20">
    <property type="entry name" value="asparaginyl-tRNA synthetase, N-terminal domain"/>
    <property type="match status" value="1"/>
</dbReference>
<reference evidence="14 15" key="1">
    <citation type="submission" date="2024-07" db="EMBL/GenBank/DDBJ databases">
        <title>Draft sequence of the Neodothiora populina.</title>
        <authorList>
            <person name="Drown D.D."/>
            <person name="Schuette U.S."/>
            <person name="Buechlein A.B."/>
            <person name="Rusch D.R."/>
            <person name="Winton L.W."/>
            <person name="Adams G.A."/>
        </authorList>
    </citation>
    <scope>NUCLEOTIDE SEQUENCE [LARGE SCALE GENOMIC DNA]</scope>
    <source>
        <strain evidence="14 15">CPC 39397</strain>
    </source>
</reference>
<dbReference type="PANTHER" id="PTHR22594:SF16">
    <property type="entry name" value="ASPARAGINE--TRNA LIGASE, CYTOPLASMIC"/>
    <property type="match status" value="1"/>
</dbReference>
<evidence type="ECO:0000256" key="5">
    <source>
        <dbReference type="ARBA" id="ARBA00022598"/>
    </source>
</evidence>
<keyword evidence="5" id="KW-0436">Ligase</keyword>
<dbReference type="InterPro" id="IPR012340">
    <property type="entry name" value="NA-bd_OB-fold"/>
</dbReference>
<dbReference type="PRINTS" id="PR01042">
    <property type="entry name" value="TRNASYNTHASP"/>
</dbReference>
<accession>A0ABR3PPT8</accession>
<evidence type="ECO:0000313" key="15">
    <source>
        <dbReference type="Proteomes" id="UP001562354"/>
    </source>
</evidence>
<comment type="subcellular location">
    <subcellularLocation>
        <location evidence="1">Cytoplasm</location>
    </subcellularLocation>
</comment>
<dbReference type="RefSeq" id="XP_069204364.1">
    <property type="nucleotide sequence ID" value="XM_069340846.1"/>
</dbReference>
<evidence type="ECO:0000256" key="3">
    <source>
        <dbReference type="ARBA" id="ARBA00012816"/>
    </source>
</evidence>
<comment type="caution">
    <text evidence="14">The sequence shown here is derived from an EMBL/GenBank/DDBJ whole genome shotgun (WGS) entry which is preliminary data.</text>
</comment>
<dbReference type="CDD" id="cd04323">
    <property type="entry name" value="AsnRS_cyto_like_N"/>
    <property type="match status" value="1"/>
</dbReference>
<comment type="similarity">
    <text evidence="2">Belongs to the class-II aminoacyl-tRNA synthetase family.</text>
</comment>
<evidence type="ECO:0000259" key="13">
    <source>
        <dbReference type="PROSITE" id="PS50862"/>
    </source>
</evidence>
<sequence>MADSAKPTIHIDEEVGQDSASATGSEQAPYKSVQYAYLQHAGSAQYLVRKKEEGDEAAEWKPAAKAALKKAVNYADAQKKKAAKEQELAVRQRKEDDERQKVLDEAKKIAITEDKSLPTPTKIKLDQIDPAVVKLRKAGETDAEKGTRVRVFGRVHRFRNQKGVVFVTLRDGYGFMQCILTGDLAKTYDTLTLTRETSMEIVGEMREVPEGAHAPDNRELHADYFRVLPHGKAPGGEDAITNMVQAKADPQTLLDRRHLTLRGETASAVMFVRDAVEFAFHQVYKEVRCRKVSPPALVQTQVEGGATLFKFDYYGEPAFLTQSSQLYLETCLPSMGDVYCIEKSFRAEKSLTRRHLSEYTHVEAELDFITFDDLLVHLEEVMCRVLELTMADPKIAALIKEMNPDFQIPQRPFMRIKYSEAIDWLIEHEIPNEDGHPHTFGDDIAEAAERRMTDMINRPIFLTHFPVEIKAFYMQKDPEDKRVTESVDCLMPGVGEIVGGSMRMFDYEELMAAYEREGIDPKPYYWYIDQRKYGSSPHGGYGLGLERFLAWLCKQHTVRDCCLYPRYMGRCTP</sequence>
<dbReference type="NCBIfam" id="TIGR00457">
    <property type="entry name" value="asnS"/>
    <property type="match status" value="1"/>
</dbReference>
<keyword evidence="6" id="KW-0547">Nucleotide-binding</keyword>
<dbReference type="EC" id="6.1.1.22" evidence="3"/>
<dbReference type="InterPro" id="IPR002312">
    <property type="entry name" value="Asp/Asn-tRNA-synth_IIb"/>
</dbReference>
<keyword evidence="4" id="KW-0963">Cytoplasm</keyword>
<comment type="catalytic activity">
    <reaction evidence="11">
        <text>tRNA(Asn) + L-asparagine + ATP = L-asparaginyl-tRNA(Asn) + AMP + diphosphate + H(+)</text>
        <dbReference type="Rhea" id="RHEA:11180"/>
        <dbReference type="Rhea" id="RHEA-COMP:9659"/>
        <dbReference type="Rhea" id="RHEA-COMP:9674"/>
        <dbReference type="ChEBI" id="CHEBI:15378"/>
        <dbReference type="ChEBI" id="CHEBI:30616"/>
        <dbReference type="ChEBI" id="CHEBI:33019"/>
        <dbReference type="ChEBI" id="CHEBI:58048"/>
        <dbReference type="ChEBI" id="CHEBI:78442"/>
        <dbReference type="ChEBI" id="CHEBI:78515"/>
        <dbReference type="ChEBI" id="CHEBI:456215"/>
        <dbReference type="EC" id="6.1.1.22"/>
    </reaction>
</comment>
<dbReference type="GeneID" id="95975340"/>
<dbReference type="InterPro" id="IPR048952">
    <property type="entry name" value="AsnRS_N"/>
</dbReference>
<evidence type="ECO:0000256" key="12">
    <source>
        <dbReference type="SAM" id="MobiDB-lite"/>
    </source>
</evidence>